<evidence type="ECO:0000313" key="4">
    <source>
        <dbReference type="Proteomes" id="UP000614601"/>
    </source>
</evidence>
<feature type="domain" description="PAZ" evidence="1">
    <location>
        <begin position="234"/>
        <end position="333"/>
    </location>
</feature>
<dbReference type="Gene3D" id="3.40.50.2300">
    <property type="match status" value="1"/>
</dbReference>
<organism evidence="3 4">
    <name type="scientific">Bursaphelenchus okinawaensis</name>
    <dbReference type="NCBI Taxonomy" id="465554"/>
    <lineage>
        <taxon>Eukaryota</taxon>
        <taxon>Metazoa</taxon>
        <taxon>Ecdysozoa</taxon>
        <taxon>Nematoda</taxon>
        <taxon>Chromadorea</taxon>
        <taxon>Rhabditida</taxon>
        <taxon>Tylenchina</taxon>
        <taxon>Tylenchomorpha</taxon>
        <taxon>Aphelenchoidea</taxon>
        <taxon>Aphelenchoididae</taxon>
        <taxon>Bursaphelenchus</taxon>
    </lineage>
</organism>
<dbReference type="InterPro" id="IPR003100">
    <property type="entry name" value="PAZ_dom"/>
</dbReference>
<comment type="caution">
    <text evidence="3">The sequence shown here is derived from an EMBL/GenBank/DDBJ whole genome shotgun (WGS) entry which is preliminary data.</text>
</comment>
<dbReference type="InterPro" id="IPR012337">
    <property type="entry name" value="RNaseH-like_sf"/>
</dbReference>
<dbReference type="OrthoDB" id="10252740at2759"/>
<accession>A0A811LGX7</accession>
<dbReference type="SUPFAM" id="SSF53098">
    <property type="entry name" value="Ribonuclease H-like"/>
    <property type="match status" value="1"/>
</dbReference>
<dbReference type="InterPro" id="IPR036085">
    <property type="entry name" value="PAZ_dom_sf"/>
</dbReference>
<dbReference type="PROSITE" id="PS50821">
    <property type="entry name" value="PAZ"/>
    <property type="match status" value="1"/>
</dbReference>
<evidence type="ECO:0000259" key="2">
    <source>
        <dbReference type="PROSITE" id="PS50822"/>
    </source>
</evidence>
<evidence type="ECO:0008006" key="5">
    <source>
        <dbReference type="Google" id="ProtNLM"/>
    </source>
</evidence>
<gene>
    <name evidence="3" type="ORF">BOKJ2_LOCUS12337</name>
</gene>
<dbReference type="AlphaFoldDB" id="A0A811LGX7"/>
<dbReference type="Proteomes" id="UP000614601">
    <property type="component" value="Unassembled WGS sequence"/>
</dbReference>
<dbReference type="Pfam" id="PF02171">
    <property type="entry name" value="Piwi"/>
    <property type="match status" value="1"/>
</dbReference>
<keyword evidence="4" id="KW-1185">Reference proteome</keyword>
<dbReference type="GO" id="GO:0003723">
    <property type="term" value="F:RNA binding"/>
    <property type="evidence" value="ECO:0007669"/>
    <property type="project" value="InterPro"/>
</dbReference>
<dbReference type="InterPro" id="IPR003165">
    <property type="entry name" value="Piwi"/>
</dbReference>
<name>A0A811LGX7_9BILA</name>
<dbReference type="EMBL" id="CAJFDH010000006">
    <property type="protein sequence ID" value="CAD5227766.1"/>
    <property type="molecule type" value="Genomic_DNA"/>
</dbReference>
<dbReference type="InterPro" id="IPR036397">
    <property type="entry name" value="RNaseH_sf"/>
</dbReference>
<dbReference type="Gene3D" id="3.30.420.10">
    <property type="entry name" value="Ribonuclease H-like superfamily/Ribonuclease H"/>
    <property type="match status" value="1"/>
</dbReference>
<dbReference type="PROSITE" id="PS50822">
    <property type="entry name" value="PIWI"/>
    <property type="match status" value="1"/>
</dbReference>
<evidence type="ECO:0000313" key="3">
    <source>
        <dbReference type="EMBL" id="CAD5227766.1"/>
    </source>
</evidence>
<sequence>MASLSKQMAAMKVDRKKVSGKSTVFEMSLKPGNKVYRYDVEITLKRRTLDKVLTKQSDPGLKIYQRGICYEVIEYLHRQNKISKYVYDGKRMLFLLSSLNKNVTETINSTLLSPDTSAYCRKQDLVVEIIPNARVPVFNFTDLTTSISDSVREQADHSARQFLEVLTSQYLVNTGNYDIISSGSLFNTETYEMVPGMQLRVGLSKGVRVTEHNGKLRPLLVADMRRTAFIATKNMLQLYKEFRNNNNEFTKFFRGVRCFGTHRAGFNFTVIGLTHHVISNPECNLEKGLTIPQYYKQTYNVDLTPNVVGLIAELPKIEGKHVVIPLDLAVPLSGQLVPAEKINEQAIRKLVSENSVNPDIRYQFVLKQVNEIANGNGGKFLNDFGVTVNTSSNDIDIFQRQGLTLMAGANRTIRPMPNGSFMNDATGMKLYQTANKLTKWWVIGDIRATNDRQVKEYMGYLMKTAAAAGLNLPQPALVQLIEFDQLEVVFQKAAAQGVLYIFYIDESRTKSHSKLKLFEAYYKVLTQQVITKNLENKPQTLKNVVMKINAKTFGVNYMPVFPATLKAYDLNLNKDLMVIGYDVAHPAPASPQEKKNAAKEKSLNPFDAECERGPLKSLTPSVVGLCANAGPNPLIFGGDFFYQESRRENVENDKLRKHVSFFAERAKKVGRQIKRVLIVRDGISEGQLEYAVKNELPAIKKAFSDAFGPQSNIKFTFVVATKMHNKRFYEFVNGQIQNTKVGDVIDSKVVRTDITEFYLQSHHPLKGVPKMTQYCNIANELQLTNDQLQGLMQILSSMHQVCACPTSLPLPVYMAHELAKRGNDIYKAYNLLPEDHEIKRKVAAGLGPLKDFTAVTNHLGYAGHPLSSTRFNA</sequence>
<evidence type="ECO:0000259" key="1">
    <source>
        <dbReference type="PROSITE" id="PS50821"/>
    </source>
</evidence>
<dbReference type="SMART" id="SM00950">
    <property type="entry name" value="Piwi"/>
    <property type="match status" value="1"/>
</dbReference>
<feature type="domain" description="Piwi" evidence="2">
    <location>
        <begin position="524"/>
        <end position="827"/>
    </location>
</feature>
<reference evidence="3" key="1">
    <citation type="submission" date="2020-09" db="EMBL/GenBank/DDBJ databases">
        <authorList>
            <person name="Kikuchi T."/>
        </authorList>
    </citation>
    <scope>NUCLEOTIDE SEQUENCE</scope>
    <source>
        <strain evidence="3">SH1</strain>
    </source>
</reference>
<dbReference type="SUPFAM" id="SSF101690">
    <property type="entry name" value="PAZ domain"/>
    <property type="match status" value="1"/>
</dbReference>
<protein>
    <recommendedName>
        <fullName evidence="5">Piwi domain-containing protein</fullName>
    </recommendedName>
</protein>
<dbReference type="Proteomes" id="UP000783686">
    <property type="component" value="Unassembled WGS sequence"/>
</dbReference>
<dbReference type="PANTHER" id="PTHR22891">
    <property type="entry name" value="EUKARYOTIC TRANSLATION INITIATION FACTOR 2C"/>
    <property type="match status" value="1"/>
</dbReference>
<proteinExistence type="predicted"/>
<dbReference type="EMBL" id="CAJFCW020000006">
    <property type="protein sequence ID" value="CAG9123607.1"/>
    <property type="molecule type" value="Genomic_DNA"/>
</dbReference>